<evidence type="ECO:0000313" key="28">
    <source>
        <dbReference type="EMBL" id="AIX35967.1"/>
    </source>
</evidence>
<dbReference type="Proteomes" id="UP000185372">
    <property type="component" value="Genome"/>
</dbReference>
<keyword evidence="2" id="KW-0676">Redox-active center</keyword>
<dbReference type="Proteomes" id="UP000220606">
    <property type="component" value="Segment"/>
</dbReference>
<evidence type="ECO:0000313" key="38">
    <source>
        <dbReference type="EMBL" id="AIX40566.1"/>
    </source>
</evidence>
<dbReference type="EMBL" id="KJ019118">
    <property type="protein sequence ID" value="AIX35967.1"/>
    <property type="molecule type" value="Genomic_DNA"/>
</dbReference>
<dbReference type="EMBL" id="KJ019139">
    <property type="protein sequence ID" value="AIX40566.1"/>
    <property type="molecule type" value="Genomic_DNA"/>
</dbReference>
<dbReference type="EMBL" id="KJ019072">
    <property type="protein sequence ID" value="AIX24763.1"/>
    <property type="molecule type" value="Genomic_DNA"/>
</dbReference>
<feature type="domain" description="Glutaredoxin" evidence="3">
    <location>
        <begin position="7"/>
        <end position="62"/>
    </location>
</feature>
<dbReference type="GeneID" id="24171614"/>
<dbReference type="KEGG" id="vg:24171614"/>
<dbReference type="Proteomes" id="UP000185375">
    <property type="component" value="Segment"/>
</dbReference>
<dbReference type="Proteomes" id="UP000185358">
    <property type="component" value="Segment"/>
</dbReference>
<evidence type="ECO:0000313" key="24">
    <source>
        <dbReference type="EMBL" id="AIX27136.1"/>
    </source>
</evidence>
<dbReference type="EMBL" id="KJ019031">
    <property type="protein sequence ID" value="AIX15460.1"/>
    <property type="molecule type" value="Genomic_DNA"/>
</dbReference>
<dbReference type="Proteomes" id="UP000185345">
    <property type="component" value="Segment"/>
</dbReference>
<evidence type="ECO:0000313" key="31">
    <source>
        <dbReference type="EMBL" id="AIX37331.1"/>
    </source>
</evidence>
<dbReference type="Proteomes" id="UP000185357">
    <property type="component" value="Segment"/>
</dbReference>
<dbReference type="EMBL" id="KJ019140">
    <property type="protein sequence ID" value="AIX40783.1"/>
    <property type="molecule type" value="Genomic_DNA"/>
</dbReference>
<dbReference type="EMBL" id="KJ019048">
    <property type="protein sequence ID" value="AIX19225.1"/>
    <property type="molecule type" value="Genomic_DNA"/>
</dbReference>
<evidence type="ECO:0000313" key="34">
    <source>
        <dbReference type="EMBL" id="AIX37985.1"/>
    </source>
</evidence>
<evidence type="ECO:0000313" key="41">
    <source>
        <dbReference type="EMBL" id="AIX46477.1"/>
    </source>
</evidence>
<dbReference type="Proteomes" id="UP000185366">
    <property type="component" value="Segment"/>
</dbReference>
<dbReference type="Proteomes" id="UP000185376">
    <property type="component" value="Segment"/>
</dbReference>
<evidence type="ECO:0000313" key="7">
    <source>
        <dbReference type="EMBL" id="AIX15681.1"/>
    </source>
</evidence>
<evidence type="ECO:0000313" key="45">
    <source>
        <dbReference type="Proteomes" id="UP000185348"/>
    </source>
</evidence>
<dbReference type="EMBL" id="KJ019129">
    <property type="protein sequence ID" value="AIX38417.1"/>
    <property type="molecule type" value="Genomic_DNA"/>
</dbReference>
<dbReference type="InterPro" id="IPR014025">
    <property type="entry name" value="Glutaredoxin_subgr"/>
</dbReference>
<dbReference type="Proteomes" id="UP000185354">
    <property type="component" value="Segment"/>
</dbReference>
<evidence type="ECO:0000313" key="26">
    <source>
        <dbReference type="EMBL" id="AIX35326.1"/>
    </source>
</evidence>
<dbReference type="EMBL" id="KJ019125">
    <property type="protein sequence ID" value="AIX37549.1"/>
    <property type="molecule type" value="Genomic_DNA"/>
</dbReference>
<dbReference type="Proteomes" id="UP000185374">
    <property type="component" value="Segment"/>
</dbReference>
<reference evidence="43 44" key="1">
    <citation type="submission" date="2013-12" db="EMBL/GenBank/DDBJ databases">
        <title>Ecological redundancy of diverse viral populations within a natural community.</title>
        <authorList>
            <person name="Gregory A.C."/>
            <person name="LaButti K."/>
            <person name="Copeland A."/>
            <person name="Woyke T."/>
            <person name="Sullivan M.B."/>
        </authorList>
    </citation>
    <scope>NUCLEOTIDE SEQUENCE [LARGE SCALE GENOMIC DNA]</scope>
    <source>
        <strain evidence="37">Syn7803C102</strain>
        <strain evidence="38">Syn7803C108</strain>
        <strain evidence="39">Syn7803C109</strain>
        <strain evidence="40">Syn7803C35</strain>
        <strain evidence="41">Syn7803C37</strain>
        <strain evidence="42">Syn7803C39</strain>
        <strain evidence="4">Syn7803C45</strain>
        <strain evidence="5">Syn7803C46</strain>
        <strain evidence="6">Syn7803C48</strain>
        <strain evidence="7">Syn7803C49</strain>
        <strain evidence="8">Syn7803C54</strain>
        <strain evidence="9">Syn7803C57</strain>
        <strain evidence="10">Syn7803C73</strain>
        <strain evidence="11">Syn7803C75</strain>
        <strain evidence="12">Syn7803C77</strain>
        <strain evidence="13">Syn7803C88</strain>
        <strain evidence="14">Syn7803C89</strain>
        <strain evidence="15">Syn7803C93</strain>
        <strain evidence="16">Syn7803US104</strain>
        <strain evidence="17">Syn7803US108</strain>
        <strain evidence="18">Syn7803US109</strain>
        <strain evidence="19">Syn7803US110</strain>
        <strain evidence="20">Syn7803US113</strain>
        <strain evidence="21">Syn7803US114</strain>
        <strain evidence="22">Syn7803US115</strain>
        <strain evidence="23">Syn7803US116</strain>
        <strain evidence="24">Syn7803US122</strain>
        <strain evidence="25">Syn7803US59</strain>
        <strain evidence="26">Syn7803US61</strain>
        <strain evidence="27">Syn7803US63</strain>
        <strain evidence="28">Syn7803US64</strain>
        <strain evidence="29">Syn7803US71</strain>
        <strain evidence="30">Syn7803US78</strain>
        <strain evidence="31">Syn7803US80</strain>
        <strain evidence="32">Syn7803US82</strain>
        <strain evidence="33">Syn7803US83</strain>
        <strain evidence="34">Syn7803US85</strain>
        <strain evidence="35">Syn7803US89</strain>
        <strain evidence="36">Syn7803US95</strain>
    </source>
</reference>
<dbReference type="Proteomes" id="UP000185363">
    <property type="component" value="Segment"/>
</dbReference>
<dbReference type="Proteomes" id="UP000185381">
    <property type="component" value="Genome"/>
</dbReference>
<dbReference type="EMBL" id="KJ019057">
    <property type="protein sequence ID" value="AIX21309.1"/>
    <property type="molecule type" value="Genomic_DNA"/>
</dbReference>
<dbReference type="EMBL" id="KJ019162">
    <property type="protein sequence ID" value="AIX46477.1"/>
    <property type="molecule type" value="Genomic_DNA"/>
</dbReference>
<dbReference type="Proteomes" id="UP000185386">
    <property type="component" value="Segment"/>
</dbReference>
<evidence type="ECO:0000313" key="36">
    <source>
        <dbReference type="EMBL" id="AIX38853.1"/>
    </source>
</evidence>
<evidence type="ECO:0000313" key="10">
    <source>
        <dbReference type="EMBL" id="AIX19006.1"/>
    </source>
</evidence>
<dbReference type="EMBL" id="KJ019083">
    <property type="protein sequence ID" value="AIX27136.1"/>
    <property type="molecule type" value="Genomic_DNA"/>
</dbReference>
<dbReference type="Proteomes" id="UP000185365">
    <property type="component" value="Segment"/>
</dbReference>
<dbReference type="Proteomes" id="UP000185343">
    <property type="component" value="Segment"/>
</dbReference>
<dbReference type="Proteomes" id="UP000185378">
    <property type="component" value="Segment"/>
</dbReference>
<dbReference type="Proteomes" id="UP000185380">
    <property type="component" value="Segment"/>
</dbReference>
<evidence type="ECO:0000313" key="18">
    <source>
        <dbReference type="EMBL" id="AIX24981.1"/>
    </source>
</evidence>
<dbReference type="Proteomes" id="UP000185356">
    <property type="component" value="Segment"/>
</dbReference>
<dbReference type="EMBL" id="KJ019124">
    <property type="protein sequence ID" value="AIX37331.1"/>
    <property type="molecule type" value="Genomic_DNA"/>
</dbReference>
<evidence type="ECO:0000259" key="3">
    <source>
        <dbReference type="Pfam" id="PF00462"/>
    </source>
</evidence>
<dbReference type="RefSeq" id="YP_009133546.1">
    <property type="nucleotide sequence ID" value="NC_026923.1"/>
</dbReference>
<dbReference type="EMBL" id="KJ019115">
    <property type="protein sequence ID" value="AIX35326.1"/>
    <property type="molecule type" value="Genomic_DNA"/>
</dbReference>
<dbReference type="Proteomes" id="UP000185382">
    <property type="component" value="Segment"/>
</dbReference>
<evidence type="ECO:0000313" key="20">
    <source>
        <dbReference type="EMBL" id="AIX25847.1"/>
    </source>
</evidence>
<dbReference type="Proteomes" id="UP000185371">
    <property type="component" value="Segment"/>
</dbReference>
<dbReference type="EMBL" id="KJ019032">
    <property type="protein sequence ID" value="AIX15681.1"/>
    <property type="molecule type" value="Genomic_DNA"/>
</dbReference>
<evidence type="ECO:0000313" key="42">
    <source>
        <dbReference type="EMBL" id="AIX46901.1"/>
    </source>
</evidence>
<dbReference type="EMBL" id="KJ019047">
    <property type="protein sequence ID" value="AIX19006.1"/>
    <property type="molecule type" value="Genomic_DNA"/>
</dbReference>
<dbReference type="EMBL" id="KJ019050">
    <property type="protein sequence ID" value="AIX19660.1"/>
    <property type="molecule type" value="Genomic_DNA"/>
</dbReference>
<evidence type="ECO:0000313" key="33">
    <source>
        <dbReference type="EMBL" id="AIX37767.1"/>
    </source>
</evidence>
<dbReference type="Proteomes" id="UP000185379">
    <property type="component" value="Segment"/>
</dbReference>
<evidence type="ECO:0000313" key="8">
    <source>
        <dbReference type="EMBL" id="AIX16109.1"/>
    </source>
</evidence>
<dbReference type="EMBL" id="KJ019029">
    <property type="protein sequence ID" value="AIX15033.1"/>
    <property type="molecule type" value="Genomic_DNA"/>
</dbReference>
<dbReference type="EMBL" id="KJ019117">
    <property type="protein sequence ID" value="AIX35748.1"/>
    <property type="molecule type" value="Genomic_DNA"/>
</dbReference>
<dbReference type="EMBL" id="KJ019077">
    <property type="protein sequence ID" value="AIX25847.1"/>
    <property type="molecule type" value="Genomic_DNA"/>
</dbReference>
<dbReference type="Proteomes" id="UP000033003">
    <property type="component" value="Segment"/>
</dbReference>
<dbReference type="EMBL" id="KJ019073">
    <property type="protein sequence ID" value="AIX24981.1"/>
    <property type="molecule type" value="Genomic_DNA"/>
</dbReference>
<evidence type="ECO:0000313" key="17">
    <source>
        <dbReference type="EMBL" id="AIX24763.1"/>
    </source>
</evidence>
<organism evidence="29 45">
    <name type="scientific">Synechococcus phage ACG-2014d</name>
    <dbReference type="NCBI Taxonomy" id="1493509"/>
    <lineage>
        <taxon>Viruses</taxon>
        <taxon>Duplodnaviria</taxon>
        <taxon>Heunggongvirae</taxon>
        <taxon>Uroviricota</taxon>
        <taxon>Caudoviricetes</taxon>
        <taxon>Pantevenvirales</taxon>
        <taxon>Kyanoviridae</taxon>
        <taxon>Lowelvirus</taxon>
        <taxon>Lowelvirus tuscon4d</taxon>
    </lineage>
</organism>
<evidence type="ECO:0000313" key="19">
    <source>
        <dbReference type="EMBL" id="AIX25200.1"/>
    </source>
</evidence>
<dbReference type="PRINTS" id="PR00160">
    <property type="entry name" value="GLUTAREDOXIN"/>
</dbReference>
<evidence type="ECO:0000313" key="23">
    <source>
        <dbReference type="EMBL" id="AIX26500.1"/>
    </source>
</evidence>
<gene>
    <name evidence="37" type="ORF">Syn7803C102_203</name>
    <name evidence="38" type="ORF">Syn7803C108_204</name>
    <name evidence="39" type="ORF">Syn7803C109_202</name>
    <name evidence="40" type="ORF">Syn7803C35_203</name>
    <name evidence="41" type="ORF">Syn7803C37_204</name>
    <name evidence="42" type="ORF">Syn7803C39_202</name>
    <name evidence="4" type="ORF">Syn7803C45_205</name>
    <name evidence="5" type="ORF">Syn7803C46_202</name>
    <name evidence="6" type="ORF">Syn7803C48_202</name>
    <name evidence="7" type="ORF">Syn7803C49_205</name>
    <name evidence="8" type="ORF">Syn7803C54_204</name>
    <name evidence="9" type="ORF">Syn7803C57_202</name>
    <name evidence="10" type="ORF">Syn7803C73_202</name>
    <name evidence="11" type="ORF">Syn7803C75_203</name>
    <name evidence="12" type="ORF">Syn7803C77_203</name>
    <name evidence="13" type="ORF">Syn7803C88_202</name>
    <name evidence="14" type="ORF">Syn7803C89_204</name>
    <name evidence="15" type="ORF">Syn7803C93_204</name>
    <name evidence="16" type="ORF">Syn7803US104_204</name>
    <name evidence="17" type="ORF">Syn7803US108_203</name>
    <name evidence="18" type="ORF">Syn7803US109_203</name>
    <name evidence="19" type="ORF">Syn7803US110_204</name>
    <name evidence="20" type="ORF">Syn7803US113_203</name>
    <name evidence="21" type="ORF">Syn7803US114_203</name>
    <name evidence="22" type="ORF">Syn7803US115_202</name>
    <name evidence="23" type="ORF">Syn7803US116_203</name>
    <name evidence="24" type="ORF">Syn7803US122_203</name>
    <name evidence="25" type="ORF">Syn7803US59_204</name>
    <name evidence="26" type="ORF">Syn7803US61_202</name>
    <name evidence="27" type="ORF">Syn7803US63_202</name>
    <name evidence="28" type="ORF">Syn7803US64_204</name>
    <name evidence="29" type="ORF">Syn7803US71_202</name>
    <name evidence="30" type="ORF">Syn7803US78_202</name>
    <name evidence="31" type="ORF">Syn7803US80_205</name>
    <name evidence="32" type="ORF">Syn7803US82_203</name>
    <name evidence="33" type="ORF">Syn7803US83_203</name>
    <name evidence="34" type="ORF">Syn7803US85_203</name>
    <name evidence="35" type="ORF">Syn7803US89_202</name>
    <name evidence="36" type="ORF">Syn7803US95_203</name>
</gene>
<dbReference type="EMBL" id="KJ019036">
    <property type="protein sequence ID" value="AIX16509.1"/>
    <property type="molecule type" value="Genomic_DNA"/>
</dbReference>
<dbReference type="Proteomes" id="UP000185347">
    <property type="component" value="Segment"/>
</dbReference>
<dbReference type="Proteomes" id="UP000185364">
    <property type="component" value="Segment"/>
</dbReference>
<dbReference type="Proteomes" id="UP000185348">
    <property type="component" value="Segment"/>
</dbReference>
<dbReference type="Proteomes" id="UP000185377">
    <property type="component" value="Segment"/>
</dbReference>
<dbReference type="EMBL" id="KJ019136">
    <property type="protein sequence ID" value="AIX39929.1"/>
    <property type="molecule type" value="Genomic_DNA"/>
</dbReference>
<dbReference type="Proteomes" id="UP000185362">
    <property type="component" value="Segment"/>
</dbReference>
<evidence type="ECO:0000313" key="29">
    <source>
        <dbReference type="EMBL" id="AIX36404.1"/>
    </source>
</evidence>
<evidence type="ECO:0000313" key="13">
    <source>
        <dbReference type="EMBL" id="AIX21090.1"/>
    </source>
</evidence>
<evidence type="ECO:0000313" key="9">
    <source>
        <dbReference type="EMBL" id="AIX16509.1"/>
    </source>
</evidence>
<dbReference type="EMBL" id="KJ019074">
    <property type="protein sequence ID" value="AIX25200.1"/>
    <property type="molecule type" value="Genomic_DNA"/>
</dbReference>
<dbReference type="Gene3D" id="3.40.30.10">
    <property type="entry name" value="Glutaredoxin"/>
    <property type="match status" value="1"/>
</dbReference>
<evidence type="ECO:0000313" key="11">
    <source>
        <dbReference type="EMBL" id="AIX19225.1"/>
    </source>
</evidence>
<evidence type="ECO:0000313" key="4">
    <source>
        <dbReference type="EMBL" id="AIX14816.1"/>
    </source>
</evidence>
<evidence type="ECO:0000313" key="21">
    <source>
        <dbReference type="EMBL" id="AIX26065.1"/>
    </source>
</evidence>
<dbReference type="EMBL" id="KJ019056">
    <property type="protein sequence ID" value="AIX21090.1"/>
    <property type="molecule type" value="Genomic_DNA"/>
</dbReference>
<dbReference type="CDD" id="cd02066">
    <property type="entry name" value="GRX_family"/>
    <property type="match status" value="1"/>
</dbReference>
<dbReference type="Proteomes" id="UP000185383">
    <property type="component" value="Segment"/>
</dbReference>
<accession>A0A0E3FW57</accession>
<dbReference type="Proteomes" id="UP000185367">
    <property type="component" value="Segment"/>
</dbReference>
<dbReference type="EMBL" id="KJ019028">
    <property type="protein sequence ID" value="AIX14816.1"/>
    <property type="molecule type" value="Genomic_DNA"/>
</dbReference>
<evidence type="ECO:0000256" key="2">
    <source>
        <dbReference type="ARBA" id="ARBA00023284"/>
    </source>
</evidence>
<dbReference type="Proteomes" id="UP000185346">
    <property type="component" value="Segment"/>
</dbReference>
<evidence type="ECO:0000313" key="6">
    <source>
        <dbReference type="EMBL" id="AIX15460.1"/>
    </source>
</evidence>
<dbReference type="Proteomes" id="UP000185351">
    <property type="component" value="Segment"/>
</dbReference>
<evidence type="ECO:0000313" key="16">
    <source>
        <dbReference type="EMBL" id="AIX24329.1"/>
    </source>
</evidence>
<dbReference type="EMBL" id="KJ019078">
    <property type="protein sequence ID" value="AIX26065.1"/>
    <property type="molecule type" value="Genomic_DNA"/>
</dbReference>
<dbReference type="EMBL" id="KJ019126">
    <property type="protein sequence ID" value="AIX37767.1"/>
    <property type="molecule type" value="Genomic_DNA"/>
</dbReference>
<dbReference type="EMBL" id="KJ019070">
    <property type="protein sequence ID" value="AIX24329.1"/>
    <property type="molecule type" value="Genomic_DNA"/>
</dbReference>
<evidence type="ECO:0000313" key="25">
    <source>
        <dbReference type="EMBL" id="AIX34683.1"/>
    </source>
</evidence>
<dbReference type="EMBL" id="KJ019062">
    <property type="protein sequence ID" value="AIX22538.1"/>
    <property type="molecule type" value="Genomic_DNA"/>
</dbReference>
<dbReference type="Proteomes" id="UP000185352">
    <property type="component" value="Segment"/>
</dbReference>
<dbReference type="EMBL" id="KJ019079">
    <property type="protein sequence ID" value="AIX26282.1"/>
    <property type="molecule type" value="Genomic_DNA"/>
</dbReference>
<evidence type="ECO:0000313" key="43">
    <source>
        <dbReference type="Proteomes" id="UP000033003"/>
    </source>
</evidence>
<dbReference type="Proteomes" id="UP000185369">
    <property type="component" value="Segment"/>
</dbReference>
<dbReference type="EMBL" id="KJ019120">
    <property type="protein sequence ID" value="AIX36404.1"/>
    <property type="molecule type" value="Genomic_DNA"/>
</dbReference>
<dbReference type="EMBL" id="KJ019131">
    <property type="protein sequence ID" value="AIX38853.1"/>
    <property type="molecule type" value="Genomic_DNA"/>
</dbReference>
<dbReference type="EMBL" id="KJ019164">
    <property type="protein sequence ID" value="AIX46901.1"/>
    <property type="molecule type" value="Genomic_DNA"/>
</dbReference>
<keyword evidence="46" id="KW-1185">Reference proteome</keyword>
<proteinExistence type="predicted"/>
<dbReference type="Proteomes" id="UP000185373">
    <property type="component" value="Segment"/>
</dbReference>
<evidence type="ECO:0000313" key="22">
    <source>
        <dbReference type="EMBL" id="AIX26282.1"/>
    </source>
</evidence>
<dbReference type="Pfam" id="PF00462">
    <property type="entry name" value="Glutaredoxin"/>
    <property type="match status" value="1"/>
</dbReference>
<dbReference type="InterPro" id="IPR011767">
    <property type="entry name" value="GLR_AS"/>
</dbReference>
<name>A0A0E3FW57_9CAUD</name>
<dbReference type="PROSITE" id="PS00195">
    <property type="entry name" value="GLUTAREDOXIN_1"/>
    <property type="match status" value="1"/>
</dbReference>
<dbReference type="Proteomes" id="UP000185360">
    <property type="component" value="Genome"/>
</dbReference>
<evidence type="ECO:0000313" key="30">
    <source>
        <dbReference type="EMBL" id="AIX36621.1"/>
    </source>
</evidence>
<evidence type="ECO:0000313" key="27">
    <source>
        <dbReference type="EMBL" id="AIX35748.1"/>
    </source>
</evidence>
<evidence type="ECO:0000313" key="12">
    <source>
        <dbReference type="EMBL" id="AIX19660.1"/>
    </source>
</evidence>
<dbReference type="EMBL" id="KJ019112">
    <property type="protein sequence ID" value="AIX34683.1"/>
    <property type="molecule type" value="Genomic_DNA"/>
</dbReference>
<evidence type="ECO:0000313" key="37">
    <source>
        <dbReference type="EMBL" id="AIX39929.1"/>
    </source>
</evidence>
<evidence type="ECO:0000313" key="39">
    <source>
        <dbReference type="EMBL" id="AIX40783.1"/>
    </source>
</evidence>
<dbReference type="SUPFAM" id="SSF52833">
    <property type="entry name" value="Thioredoxin-like"/>
    <property type="match status" value="1"/>
</dbReference>
<evidence type="ECO:0000313" key="35">
    <source>
        <dbReference type="EMBL" id="AIX38417.1"/>
    </source>
</evidence>
<evidence type="ECO:0000313" key="44">
    <source>
        <dbReference type="Proteomes" id="UP000185343"/>
    </source>
</evidence>
<evidence type="ECO:0000256" key="1">
    <source>
        <dbReference type="ARBA" id="ARBA00023157"/>
    </source>
</evidence>
<dbReference type="InterPro" id="IPR002109">
    <property type="entry name" value="Glutaredoxin"/>
</dbReference>
<dbReference type="PROSITE" id="PS51354">
    <property type="entry name" value="GLUTAREDOXIN_2"/>
    <property type="match status" value="1"/>
</dbReference>
<dbReference type="InterPro" id="IPR036249">
    <property type="entry name" value="Thioredoxin-like_sf"/>
</dbReference>
<dbReference type="Proteomes" id="UP000185353">
    <property type="component" value="Segment"/>
</dbReference>
<evidence type="ECO:0000313" key="40">
    <source>
        <dbReference type="EMBL" id="AIX46040.1"/>
    </source>
</evidence>
<sequence length="80" mass="9329">MTMNFAVYTRSGCPYCDKVKQVLTAKNKSFQEYKLGEHFDREKFYQEFGKGATFPQVLMNEKKLGGCSDSIQYLRENKLI</sequence>
<protein>
    <submittedName>
        <fullName evidence="29">Glutaredoxin</fullName>
    </submittedName>
</protein>
<evidence type="ECO:0000313" key="15">
    <source>
        <dbReference type="EMBL" id="AIX22538.1"/>
    </source>
</evidence>
<dbReference type="EMBL" id="KJ019160">
    <property type="protein sequence ID" value="AIX46040.1"/>
    <property type="molecule type" value="Genomic_DNA"/>
</dbReference>
<dbReference type="Proteomes" id="UP000185355">
    <property type="component" value="Segment"/>
</dbReference>
<keyword evidence="1" id="KW-1015">Disulfide bond</keyword>
<evidence type="ECO:0000313" key="5">
    <source>
        <dbReference type="EMBL" id="AIX15033.1"/>
    </source>
</evidence>
<dbReference type="EMBL" id="KJ019034">
    <property type="protein sequence ID" value="AIX16109.1"/>
    <property type="molecule type" value="Genomic_DNA"/>
</dbReference>
<evidence type="ECO:0000313" key="14">
    <source>
        <dbReference type="EMBL" id="AIX21309.1"/>
    </source>
</evidence>
<dbReference type="OrthoDB" id="25064at10239"/>
<evidence type="ECO:0000313" key="32">
    <source>
        <dbReference type="EMBL" id="AIX37549.1"/>
    </source>
</evidence>
<dbReference type="EMBL" id="KJ019121">
    <property type="protein sequence ID" value="AIX36621.1"/>
    <property type="molecule type" value="Genomic_DNA"/>
</dbReference>
<evidence type="ECO:0000313" key="46">
    <source>
        <dbReference type="Proteomes" id="UP000185365"/>
    </source>
</evidence>
<dbReference type="Proteomes" id="UP000185344">
    <property type="component" value="Segment"/>
</dbReference>
<dbReference type="EMBL" id="KJ019127">
    <property type="protein sequence ID" value="AIX37985.1"/>
    <property type="molecule type" value="Genomic_DNA"/>
</dbReference>
<dbReference type="Proteomes" id="UP000185384">
    <property type="component" value="Segment"/>
</dbReference>
<dbReference type="EMBL" id="KJ019080">
    <property type="protein sequence ID" value="AIX26500.1"/>
    <property type="molecule type" value="Genomic_DNA"/>
</dbReference>